<evidence type="ECO:0000313" key="2">
    <source>
        <dbReference type="Proteomes" id="UP001162156"/>
    </source>
</evidence>
<evidence type="ECO:0000313" key="1">
    <source>
        <dbReference type="EMBL" id="KAJ8969858.1"/>
    </source>
</evidence>
<name>A0AAV8ZRN1_9CUCU</name>
<dbReference type="AlphaFoldDB" id="A0AAV8ZRN1"/>
<dbReference type="EMBL" id="JANEYF010000439">
    <property type="protein sequence ID" value="KAJ8969858.1"/>
    <property type="molecule type" value="Genomic_DNA"/>
</dbReference>
<accession>A0AAV8ZRN1</accession>
<dbReference type="PANTHER" id="PTHR45912">
    <property type="entry name" value="CILIA- AND FLAGELLA-ASSOCIATED PROTEIN 47"/>
    <property type="match status" value="1"/>
</dbReference>
<reference evidence="1" key="1">
    <citation type="journal article" date="2023" name="Insect Mol. Biol.">
        <title>Genome sequencing provides insights into the evolution of gene families encoding plant cell wall-degrading enzymes in longhorned beetles.</title>
        <authorList>
            <person name="Shin N.R."/>
            <person name="Okamura Y."/>
            <person name="Kirsch R."/>
            <person name="Pauchet Y."/>
        </authorList>
    </citation>
    <scope>NUCLEOTIDE SEQUENCE</scope>
    <source>
        <strain evidence="1">RBIC_L_NR</strain>
    </source>
</reference>
<sequence>MFYVFKQFGLKKKVSQKITLDLVTHKEGCKLITKIDNKSISVKRLEKVVLSQYHLKLDCLVTFDPKEECYVDYEIIFTCTCDSTASCSLFVKASADNSTFVSYQSLFTSKASMYSEKVVSTFPYFPKSSNNSFYARRIRVIQTTLEKWLFSQGFFFKNFYKIPYGLSSFPVDIQQKSAKAKKNNRKTALVLPLMQLLVNLKLSYSKPLLGETAVNEIVLKNRGSNTMSYTAIFFSNDINVFQLESKVITIPPKKEKSLKIIYQAKNILKKTAVLVLSGETPGYKFCKSMAVTLIGIPSIFNFTNEYEIKVDTYQKN</sequence>
<dbReference type="PANTHER" id="PTHR45912:SF3">
    <property type="entry name" value="CILIA- AND FLAGELLA-ASSOCIATED PROTEIN 47"/>
    <property type="match status" value="1"/>
</dbReference>
<keyword evidence="2" id="KW-1185">Reference proteome</keyword>
<dbReference type="GO" id="GO:0060271">
    <property type="term" value="P:cilium assembly"/>
    <property type="evidence" value="ECO:0007669"/>
    <property type="project" value="TreeGrafter"/>
</dbReference>
<organism evidence="1 2">
    <name type="scientific">Rhamnusium bicolor</name>
    <dbReference type="NCBI Taxonomy" id="1586634"/>
    <lineage>
        <taxon>Eukaryota</taxon>
        <taxon>Metazoa</taxon>
        <taxon>Ecdysozoa</taxon>
        <taxon>Arthropoda</taxon>
        <taxon>Hexapoda</taxon>
        <taxon>Insecta</taxon>
        <taxon>Pterygota</taxon>
        <taxon>Neoptera</taxon>
        <taxon>Endopterygota</taxon>
        <taxon>Coleoptera</taxon>
        <taxon>Polyphaga</taxon>
        <taxon>Cucujiformia</taxon>
        <taxon>Chrysomeloidea</taxon>
        <taxon>Cerambycidae</taxon>
        <taxon>Lepturinae</taxon>
        <taxon>Rhagiini</taxon>
        <taxon>Rhamnusium</taxon>
    </lineage>
</organism>
<dbReference type="Proteomes" id="UP001162156">
    <property type="component" value="Unassembled WGS sequence"/>
</dbReference>
<comment type="caution">
    <text evidence="1">The sequence shown here is derived from an EMBL/GenBank/DDBJ whole genome shotgun (WGS) entry which is preliminary data.</text>
</comment>
<dbReference type="GO" id="GO:0005929">
    <property type="term" value="C:cilium"/>
    <property type="evidence" value="ECO:0007669"/>
    <property type="project" value="TreeGrafter"/>
</dbReference>
<proteinExistence type="predicted"/>
<gene>
    <name evidence="1" type="ORF">NQ314_001542</name>
</gene>
<protein>
    <submittedName>
        <fullName evidence="1">Uncharacterized protein</fullName>
    </submittedName>
</protein>